<organism evidence="3 4">
    <name type="scientific">Eruca vesicaria subsp. sativa</name>
    <name type="common">Garden rocket</name>
    <name type="synonym">Eruca sativa</name>
    <dbReference type="NCBI Taxonomy" id="29727"/>
    <lineage>
        <taxon>Eukaryota</taxon>
        <taxon>Viridiplantae</taxon>
        <taxon>Streptophyta</taxon>
        <taxon>Embryophyta</taxon>
        <taxon>Tracheophyta</taxon>
        <taxon>Spermatophyta</taxon>
        <taxon>Magnoliopsida</taxon>
        <taxon>eudicotyledons</taxon>
        <taxon>Gunneridae</taxon>
        <taxon>Pentapetalae</taxon>
        <taxon>rosids</taxon>
        <taxon>malvids</taxon>
        <taxon>Brassicales</taxon>
        <taxon>Brassicaceae</taxon>
        <taxon>Brassiceae</taxon>
        <taxon>Eruca</taxon>
    </lineage>
</organism>
<feature type="region of interest" description="Disordered" evidence="2">
    <location>
        <begin position="54"/>
        <end position="73"/>
    </location>
</feature>
<sequence>MEMKAMEESDHVDTSRPFSSVKEAVAIFGQRITLPGQTHTVNHKPVSPRINHTVSLPSSPWKQRPSLPSFPQGPKEEFMDVLKKLEAEITETKTEVKKLKERESETEVALATLNAEMHKNMSKMAKAEADAAGKSAAAAMAKSVSVKETKEKENGDEERRNELMRKMAREYPTLAQILDSNRGDRNGYFGKKKKKKPIVPLLGDFFFFKKKDSSVEISGPLFTTSSTLRF</sequence>
<comment type="caution">
    <text evidence="3">The sequence shown here is derived from an EMBL/GenBank/DDBJ whole genome shotgun (WGS) entry which is preliminary data.</text>
</comment>
<keyword evidence="4" id="KW-1185">Reference proteome</keyword>
<feature type="coiled-coil region" evidence="1">
    <location>
        <begin position="75"/>
        <end position="166"/>
    </location>
</feature>
<dbReference type="Proteomes" id="UP001642260">
    <property type="component" value="Unassembled WGS sequence"/>
</dbReference>
<keyword evidence="1" id="KW-0175">Coiled coil</keyword>
<evidence type="ECO:0008006" key="5">
    <source>
        <dbReference type="Google" id="ProtNLM"/>
    </source>
</evidence>
<evidence type="ECO:0000256" key="2">
    <source>
        <dbReference type="SAM" id="MobiDB-lite"/>
    </source>
</evidence>
<proteinExistence type="predicted"/>
<gene>
    <name evidence="3" type="ORF">ERUC_LOCUS32543</name>
</gene>
<accession>A0ABC8L7X2</accession>
<reference evidence="3 4" key="1">
    <citation type="submission" date="2022-03" db="EMBL/GenBank/DDBJ databases">
        <authorList>
            <person name="Macdonald S."/>
            <person name="Ahmed S."/>
            <person name="Newling K."/>
        </authorList>
    </citation>
    <scope>NUCLEOTIDE SEQUENCE [LARGE SCALE GENOMIC DNA]</scope>
</reference>
<name>A0ABC8L7X2_ERUVS</name>
<protein>
    <recommendedName>
        <fullName evidence="5">WEB family protein</fullName>
    </recommendedName>
</protein>
<evidence type="ECO:0000313" key="4">
    <source>
        <dbReference type="Proteomes" id="UP001642260"/>
    </source>
</evidence>
<evidence type="ECO:0000313" key="3">
    <source>
        <dbReference type="EMBL" id="CAH8377464.1"/>
    </source>
</evidence>
<dbReference type="EMBL" id="CAKOAT010471820">
    <property type="protein sequence ID" value="CAH8377464.1"/>
    <property type="molecule type" value="Genomic_DNA"/>
</dbReference>
<evidence type="ECO:0000256" key="1">
    <source>
        <dbReference type="SAM" id="Coils"/>
    </source>
</evidence>
<dbReference type="AlphaFoldDB" id="A0ABC8L7X2"/>